<comment type="caution">
    <text evidence="6">The sequence shown here is derived from an EMBL/GenBank/DDBJ whole genome shotgun (WGS) entry which is preliminary data.</text>
</comment>
<dbReference type="InterPro" id="IPR007219">
    <property type="entry name" value="XnlR_reg_dom"/>
</dbReference>
<keyword evidence="3" id="KW-0539">Nucleus</keyword>
<dbReference type="GO" id="GO:0003677">
    <property type="term" value="F:DNA binding"/>
    <property type="evidence" value="ECO:0007669"/>
    <property type="project" value="InterPro"/>
</dbReference>
<proteinExistence type="predicted"/>
<accession>A0A8H6YSG9</accession>
<dbReference type="SMART" id="SM00906">
    <property type="entry name" value="Fungal_trans"/>
    <property type="match status" value="1"/>
</dbReference>
<dbReference type="Gene3D" id="4.10.240.10">
    <property type="entry name" value="Zn(2)-C6 fungal-type DNA-binding domain"/>
    <property type="match status" value="1"/>
</dbReference>
<dbReference type="GO" id="GO:0000981">
    <property type="term" value="F:DNA-binding transcription factor activity, RNA polymerase II-specific"/>
    <property type="evidence" value="ECO:0007669"/>
    <property type="project" value="InterPro"/>
</dbReference>
<feature type="region of interest" description="Disordered" evidence="4">
    <location>
        <begin position="627"/>
        <end position="646"/>
    </location>
</feature>
<dbReference type="GO" id="GO:0008270">
    <property type="term" value="F:zinc ion binding"/>
    <property type="evidence" value="ECO:0007669"/>
    <property type="project" value="InterPro"/>
</dbReference>
<feature type="domain" description="Zn(2)-C6 fungal-type" evidence="5">
    <location>
        <begin position="6"/>
        <end position="36"/>
    </location>
</feature>
<evidence type="ECO:0000256" key="3">
    <source>
        <dbReference type="ARBA" id="ARBA00023242"/>
    </source>
</evidence>
<organism evidence="6 7">
    <name type="scientific">Mycena sanguinolenta</name>
    <dbReference type="NCBI Taxonomy" id="230812"/>
    <lineage>
        <taxon>Eukaryota</taxon>
        <taxon>Fungi</taxon>
        <taxon>Dikarya</taxon>
        <taxon>Basidiomycota</taxon>
        <taxon>Agaricomycotina</taxon>
        <taxon>Agaricomycetes</taxon>
        <taxon>Agaricomycetidae</taxon>
        <taxon>Agaricales</taxon>
        <taxon>Marasmiineae</taxon>
        <taxon>Mycenaceae</taxon>
        <taxon>Mycena</taxon>
    </lineage>
</organism>
<dbReference type="InterPro" id="IPR036864">
    <property type="entry name" value="Zn2-C6_fun-type_DNA-bd_sf"/>
</dbReference>
<name>A0A8H6YSG9_9AGAR</name>
<protein>
    <submittedName>
        <fullName evidence="6">Zn(2)-C6 fungal-type domain-containing protein</fullName>
    </submittedName>
</protein>
<dbReference type="CDD" id="cd00067">
    <property type="entry name" value="GAL4"/>
    <property type="match status" value="1"/>
</dbReference>
<dbReference type="PROSITE" id="PS50048">
    <property type="entry name" value="ZN2_CY6_FUNGAL_2"/>
    <property type="match status" value="1"/>
</dbReference>
<dbReference type="AlphaFoldDB" id="A0A8H6YSG9"/>
<sequence length="646" mass="71903">MLSQSACAECQRLKLRCDKKGPPCGSCVHRRCDSICPAGTLISSGRGKRSVMSHVPELHSVITEMGERIRQLQEALIIVGVPVQKQKIFLATDFNHLSETTPAQKRDILGSLSVNRHGEAVYFGPTAGCATETNSDNDRQDGSLLFTAVTESFPFSDQNLNWDVDQALDQLFAHLPLEQRAWHLCDIYYRNGGWTGMPVLQSQTIELLSLIYHNIGTEDDGQGSATAHQMAVLFLVFALGALVDLDLPAYNTEADQYFNLASAAMSITSVLEDSTVETVQALTLFACYLGHGGPRFSMNGAWTMISLASQISKKLGLHREGFGSNLPSKLSTRCRALFWETYSIETIYGLSVGRPTGTLLSEVTCPFPPDEVEETEPFVKLFPGYFHARWGYTKNVSAPIMEGFTTASKPSYRSVLEIDQKIRKYIHSCSCERFPYVVNEAPSAYAQRHLISLLSKLHIMHLHIGSFVEAMRDRPDNPFASAYTHSFSAAYMTAMGAIEANKRNFSAHPGLFKRWWPTRESLFNAAFIVGIFATRYPTPKPRLPSTLLGLFTAVDLVEKIMEPGGHGESGWTLIRRLLDKAIKLHWQVNSHASLPLPLPMDPEFDRELEIFAGRHALSSASERFHRKQQLKNPQFENTSRISGCGS</sequence>
<feature type="compositionally biased region" description="Polar residues" evidence="4">
    <location>
        <begin position="630"/>
        <end position="646"/>
    </location>
</feature>
<gene>
    <name evidence="6" type="ORF">MSAN_01095200</name>
</gene>
<keyword evidence="2" id="KW-0479">Metal-binding</keyword>
<dbReference type="InterPro" id="IPR050613">
    <property type="entry name" value="Sec_Metabolite_Reg"/>
</dbReference>
<dbReference type="CDD" id="cd12148">
    <property type="entry name" value="fungal_TF_MHR"/>
    <property type="match status" value="1"/>
</dbReference>
<evidence type="ECO:0000256" key="4">
    <source>
        <dbReference type="SAM" id="MobiDB-lite"/>
    </source>
</evidence>
<dbReference type="Proteomes" id="UP000623467">
    <property type="component" value="Unassembled WGS sequence"/>
</dbReference>
<evidence type="ECO:0000313" key="6">
    <source>
        <dbReference type="EMBL" id="KAF7364349.1"/>
    </source>
</evidence>
<reference evidence="6" key="1">
    <citation type="submission" date="2020-05" db="EMBL/GenBank/DDBJ databases">
        <title>Mycena genomes resolve the evolution of fungal bioluminescence.</title>
        <authorList>
            <person name="Tsai I.J."/>
        </authorList>
    </citation>
    <scope>NUCLEOTIDE SEQUENCE</scope>
    <source>
        <strain evidence="6">160909Yilan</strain>
    </source>
</reference>
<evidence type="ECO:0000256" key="1">
    <source>
        <dbReference type="ARBA" id="ARBA00004123"/>
    </source>
</evidence>
<dbReference type="Pfam" id="PF04082">
    <property type="entry name" value="Fungal_trans"/>
    <property type="match status" value="1"/>
</dbReference>
<evidence type="ECO:0000256" key="2">
    <source>
        <dbReference type="ARBA" id="ARBA00022723"/>
    </source>
</evidence>
<evidence type="ECO:0000313" key="7">
    <source>
        <dbReference type="Proteomes" id="UP000623467"/>
    </source>
</evidence>
<dbReference type="PANTHER" id="PTHR31001:SF56">
    <property type="entry name" value="ZN(2)-C6 FUNGAL-TYPE DOMAIN-CONTAINING PROTEIN"/>
    <property type="match status" value="1"/>
</dbReference>
<dbReference type="OrthoDB" id="424974at2759"/>
<dbReference type="GO" id="GO:0005634">
    <property type="term" value="C:nucleus"/>
    <property type="evidence" value="ECO:0007669"/>
    <property type="project" value="UniProtKB-SubCell"/>
</dbReference>
<evidence type="ECO:0000259" key="5">
    <source>
        <dbReference type="PROSITE" id="PS50048"/>
    </source>
</evidence>
<dbReference type="InterPro" id="IPR001138">
    <property type="entry name" value="Zn2Cys6_DnaBD"/>
</dbReference>
<keyword evidence="7" id="KW-1185">Reference proteome</keyword>
<dbReference type="EMBL" id="JACAZH010000007">
    <property type="protein sequence ID" value="KAF7364349.1"/>
    <property type="molecule type" value="Genomic_DNA"/>
</dbReference>
<comment type="subcellular location">
    <subcellularLocation>
        <location evidence="1">Nucleus</location>
    </subcellularLocation>
</comment>
<dbReference type="GO" id="GO:0006351">
    <property type="term" value="P:DNA-templated transcription"/>
    <property type="evidence" value="ECO:0007669"/>
    <property type="project" value="InterPro"/>
</dbReference>
<dbReference type="PANTHER" id="PTHR31001">
    <property type="entry name" value="UNCHARACTERIZED TRANSCRIPTIONAL REGULATORY PROTEIN"/>
    <property type="match status" value="1"/>
</dbReference>